<name>A0A0D3ILF3_EMIH1</name>
<reference evidence="3" key="2">
    <citation type="submission" date="2024-10" db="UniProtKB">
        <authorList>
            <consortium name="EnsemblProtists"/>
        </authorList>
    </citation>
    <scope>IDENTIFICATION</scope>
</reference>
<dbReference type="AlphaFoldDB" id="A0A0D3ILF3"/>
<evidence type="ECO:0000256" key="2">
    <source>
        <dbReference type="SAM" id="MobiDB-lite"/>
    </source>
</evidence>
<feature type="compositionally biased region" description="Low complexity" evidence="2">
    <location>
        <begin position="167"/>
        <end position="183"/>
    </location>
</feature>
<dbReference type="RefSeq" id="XP_005764517.1">
    <property type="nucleotide sequence ID" value="XM_005764460.1"/>
</dbReference>
<protein>
    <submittedName>
        <fullName evidence="3">Uncharacterized protein</fullName>
    </submittedName>
</protein>
<organism evidence="3 4">
    <name type="scientific">Emiliania huxleyi (strain CCMP1516)</name>
    <dbReference type="NCBI Taxonomy" id="280463"/>
    <lineage>
        <taxon>Eukaryota</taxon>
        <taxon>Haptista</taxon>
        <taxon>Haptophyta</taxon>
        <taxon>Prymnesiophyceae</taxon>
        <taxon>Isochrysidales</taxon>
        <taxon>Noelaerhabdaceae</taxon>
        <taxon>Emiliania</taxon>
    </lineage>
</organism>
<dbReference type="PaxDb" id="2903-EOD12088"/>
<dbReference type="KEGG" id="ehx:EMIHUDRAFT_213852"/>
<evidence type="ECO:0000313" key="4">
    <source>
        <dbReference type="Proteomes" id="UP000013827"/>
    </source>
</evidence>
<sequence length="323" mass="33390">MDSRGGGAASKLAAPSAFDSSTVANDVVGRPRSRMKLQDTGGSSNVLLERVALAEARCEHAALSGQKAARQLAALRVRFVRVEEERDAVRKQLNQARDEVTKLRADNQSLNTKLSAQAAALCSEDVPQLRRENARLRAELEKLQAAPAGLGSGAARSPARDMDAMGSRAPSTAAVAAQSSPSVAVAIRKDPATGRHRISVRPVNGGFAIATAPAKPSVAAFLSTARPAGDGAAIATAAPSVGSAAAFLGATSPRRADRPSVGGFLDTVAARLSRMLGPTWSTWSAVGNLTSDGSSREFFLCAVGLGSNFFRGMVCLRAQDAGI</sequence>
<dbReference type="Proteomes" id="UP000013827">
    <property type="component" value="Unassembled WGS sequence"/>
</dbReference>
<dbReference type="GeneID" id="17258319"/>
<accession>A0A0D3ILF3</accession>
<keyword evidence="4" id="KW-1185">Reference proteome</keyword>
<dbReference type="HOGENOM" id="CLU_1028310_0_0_1"/>
<keyword evidence="1" id="KW-0175">Coiled coil</keyword>
<feature type="coiled-coil region" evidence="1">
    <location>
        <begin position="72"/>
        <end position="146"/>
    </location>
</feature>
<proteinExistence type="predicted"/>
<evidence type="ECO:0000256" key="1">
    <source>
        <dbReference type="SAM" id="Coils"/>
    </source>
</evidence>
<dbReference type="EnsemblProtists" id="EOD12088">
    <property type="protein sequence ID" value="EOD12088"/>
    <property type="gene ID" value="EMIHUDRAFT_213852"/>
</dbReference>
<feature type="region of interest" description="Disordered" evidence="2">
    <location>
        <begin position="149"/>
        <end position="183"/>
    </location>
</feature>
<reference evidence="4" key="1">
    <citation type="journal article" date="2013" name="Nature">
        <title>Pan genome of the phytoplankton Emiliania underpins its global distribution.</title>
        <authorList>
            <person name="Read B.A."/>
            <person name="Kegel J."/>
            <person name="Klute M.J."/>
            <person name="Kuo A."/>
            <person name="Lefebvre S.C."/>
            <person name="Maumus F."/>
            <person name="Mayer C."/>
            <person name="Miller J."/>
            <person name="Monier A."/>
            <person name="Salamov A."/>
            <person name="Young J."/>
            <person name="Aguilar M."/>
            <person name="Claverie J.M."/>
            <person name="Frickenhaus S."/>
            <person name="Gonzalez K."/>
            <person name="Herman E.K."/>
            <person name="Lin Y.C."/>
            <person name="Napier J."/>
            <person name="Ogata H."/>
            <person name="Sarno A.F."/>
            <person name="Shmutz J."/>
            <person name="Schroeder D."/>
            <person name="de Vargas C."/>
            <person name="Verret F."/>
            <person name="von Dassow P."/>
            <person name="Valentin K."/>
            <person name="Van de Peer Y."/>
            <person name="Wheeler G."/>
            <person name="Dacks J.B."/>
            <person name="Delwiche C.F."/>
            <person name="Dyhrman S.T."/>
            <person name="Glockner G."/>
            <person name="John U."/>
            <person name="Richards T."/>
            <person name="Worden A.Z."/>
            <person name="Zhang X."/>
            <person name="Grigoriev I.V."/>
            <person name="Allen A.E."/>
            <person name="Bidle K."/>
            <person name="Borodovsky M."/>
            <person name="Bowler C."/>
            <person name="Brownlee C."/>
            <person name="Cock J.M."/>
            <person name="Elias M."/>
            <person name="Gladyshev V.N."/>
            <person name="Groth M."/>
            <person name="Guda C."/>
            <person name="Hadaegh A."/>
            <person name="Iglesias-Rodriguez M.D."/>
            <person name="Jenkins J."/>
            <person name="Jones B.M."/>
            <person name="Lawson T."/>
            <person name="Leese F."/>
            <person name="Lindquist E."/>
            <person name="Lobanov A."/>
            <person name="Lomsadze A."/>
            <person name="Malik S.B."/>
            <person name="Marsh M.E."/>
            <person name="Mackinder L."/>
            <person name="Mock T."/>
            <person name="Mueller-Roeber B."/>
            <person name="Pagarete A."/>
            <person name="Parker M."/>
            <person name="Probert I."/>
            <person name="Quesneville H."/>
            <person name="Raines C."/>
            <person name="Rensing S.A."/>
            <person name="Riano-Pachon D.M."/>
            <person name="Richier S."/>
            <person name="Rokitta S."/>
            <person name="Shiraiwa Y."/>
            <person name="Soanes D.M."/>
            <person name="van der Giezen M."/>
            <person name="Wahlund T.M."/>
            <person name="Williams B."/>
            <person name="Wilson W."/>
            <person name="Wolfe G."/>
            <person name="Wurch L.L."/>
        </authorList>
    </citation>
    <scope>NUCLEOTIDE SEQUENCE</scope>
</reference>
<evidence type="ECO:0000313" key="3">
    <source>
        <dbReference type="EnsemblProtists" id="EOD12088"/>
    </source>
</evidence>